<dbReference type="InterPro" id="IPR001611">
    <property type="entry name" value="Leu-rich_rpt"/>
</dbReference>
<dbReference type="PROSITE" id="PS51450">
    <property type="entry name" value="LRR"/>
    <property type="match status" value="1"/>
</dbReference>
<comment type="caution">
    <text evidence="1">The sequence shown here is derived from an EMBL/GenBank/DDBJ whole genome shotgun (WGS) entry which is preliminary data.</text>
</comment>
<accession>A0AAW2IUK1</accession>
<dbReference type="PANTHER" id="PTHR48007:SF4">
    <property type="entry name" value="LEUCINE-RICH REPEAT RECEPTOR-LIKE PROTEIN KINASE PXC1"/>
    <property type="match status" value="1"/>
</dbReference>
<reference evidence="1" key="1">
    <citation type="submission" date="2020-06" db="EMBL/GenBank/DDBJ databases">
        <authorList>
            <person name="Li T."/>
            <person name="Hu X."/>
            <person name="Zhang T."/>
            <person name="Song X."/>
            <person name="Zhang H."/>
            <person name="Dai N."/>
            <person name="Sheng W."/>
            <person name="Hou X."/>
            <person name="Wei L."/>
        </authorList>
    </citation>
    <scope>NUCLEOTIDE SEQUENCE</scope>
    <source>
        <strain evidence="1">KEN8</strain>
        <tissue evidence="1">Leaf</tissue>
    </source>
</reference>
<evidence type="ECO:0000313" key="1">
    <source>
        <dbReference type="EMBL" id="KAL0285063.1"/>
    </source>
</evidence>
<dbReference type="Pfam" id="PF13516">
    <property type="entry name" value="LRR_6"/>
    <property type="match status" value="1"/>
</dbReference>
<sequence length="375" mass="40623">MSLTAAQVSSAAAEENGIVRDSQQLISFKNSLSNPNELVSWQPTILPAISMAFLNLESLVLKNANISGSVSSVSRLSCTALLKSLDLSENAISGPVTDIPALGVCSGLVSLNLSKNSMDPFVKGGGRASGLPSSLQVLDLSYNNISGENVVSWLLSSALSGLQYLSLKANRRSSKTAKRGSIQFSVSPTKISREFFQGSDFCTTLCQVEFIVPFNNLTGSLPETLVDLLSLPVEWGNTGVVGPVSQSSYSEAWDILFVWEYIPAELGCSSLIGWISTHDLLRPRVSIVLHIHRRLYCISGVKLEELSAHPEGARFFSLVRSSLHVECLSGYSWSSLELGGIEECVASLRLSSLYKFTIYLTRDRSHGHTEDWGLP</sequence>
<keyword evidence="1" id="KW-0675">Receptor</keyword>
<dbReference type="InterPro" id="IPR046959">
    <property type="entry name" value="PRK1-6/SRF4-like"/>
</dbReference>
<reference evidence="1" key="2">
    <citation type="journal article" date="2024" name="Plant">
        <title>Genomic evolution and insights into agronomic trait innovations of Sesamum species.</title>
        <authorList>
            <person name="Miao H."/>
            <person name="Wang L."/>
            <person name="Qu L."/>
            <person name="Liu H."/>
            <person name="Sun Y."/>
            <person name="Le M."/>
            <person name="Wang Q."/>
            <person name="Wei S."/>
            <person name="Zheng Y."/>
            <person name="Lin W."/>
            <person name="Duan Y."/>
            <person name="Cao H."/>
            <person name="Xiong S."/>
            <person name="Wang X."/>
            <person name="Wei L."/>
            <person name="Li C."/>
            <person name="Ma Q."/>
            <person name="Ju M."/>
            <person name="Zhao R."/>
            <person name="Li G."/>
            <person name="Mu C."/>
            <person name="Tian Q."/>
            <person name="Mei H."/>
            <person name="Zhang T."/>
            <person name="Gao T."/>
            <person name="Zhang H."/>
        </authorList>
    </citation>
    <scope>NUCLEOTIDE SEQUENCE</scope>
    <source>
        <strain evidence="1">KEN8</strain>
    </source>
</reference>
<proteinExistence type="predicted"/>
<organism evidence="1">
    <name type="scientific">Sesamum calycinum</name>
    <dbReference type="NCBI Taxonomy" id="2727403"/>
    <lineage>
        <taxon>Eukaryota</taxon>
        <taxon>Viridiplantae</taxon>
        <taxon>Streptophyta</taxon>
        <taxon>Embryophyta</taxon>
        <taxon>Tracheophyta</taxon>
        <taxon>Spermatophyta</taxon>
        <taxon>Magnoliopsida</taxon>
        <taxon>eudicotyledons</taxon>
        <taxon>Gunneridae</taxon>
        <taxon>Pentapetalae</taxon>
        <taxon>asterids</taxon>
        <taxon>lamiids</taxon>
        <taxon>Lamiales</taxon>
        <taxon>Pedaliaceae</taxon>
        <taxon>Sesamum</taxon>
    </lineage>
</organism>
<dbReference type="InterPro" id="IPR032675">
    <property type="entry name" value="LRR_dom_sf"/>
</dbReference>
<name>A0AAW2IUK1_9LAMI</name>
<dbReference type="EMBL" id="JACGWM010001967">
    <property type="protein sequence ID" value="KAL0285063.1"/>
    <property type="molecule type" value="Genomic_DNA"/>
</dbReference>
<dbReference type="AlphaFoldDB" id="A0AAW2IUK1"/>
<dbReference type="SUPFAM" id="SSF52058">
    <property type="entry name" value="L domain-like"/>
    <property type="match status" value="1"/>
</dbReference>
<protein>
    <submittedName>
        <fullName evidence="1">Systemin receptor</fullName>
    </submittedName>
</protein>
<dbReference type="PANTHER" id="PTHR48007">
    <property type="entry name" value="LEUCINE-RICH REPEAT RECEPTOR-LIKE PROTEIN KINASE PXC1"/>
    <property type="match status" value="1"/>
</dbReference>
<dbReference type="Gene3D" id="3.80.10.10">
    <property type="entry name" value="Ribonuclease Inhibitor"/>
    <property type="match status" value="1"/>
</dbReference>
<gene>
    <name evidence="1" type="ORF">Scaly_2830400</name>
</gene>